<comment type="caution">
    <text evidence="6">The sequence shown here is derived from an EMBL/GenBank/DDBJ whole genome shotgun (WGS) entry which is preliminary data.</text>
</comment>
<feature type="domain" description="Fe-containing alcohol dehydrogenase-like C-terminal" evidence="5">
    <location>
        <begin position="204"/>
        <end position="399"/>
    </location>
</feature>
<dbReference type="InterPro" id="IPR018211">
    <property type="entry name" value="ADH_Fe_CS"/>
</dbReference>
<dbReference type="Proteomes" id="UP000546257">
    <property type="component" value="Unassembled WGS sequence"/>
</dbReference>
<dbReference type="FunFam" id="3.40.50.1970:FF:000003">
    <property type="entry name" value="Alcohol dehydrogenase, iron-containing"/>
    <property type="match status" value="1"/>
</dbReference>
<dbReference type="InterPro" id="IPR056798">
    <property type="entry name" value="ADH_Fe_C"/>
</dbReference>
<proteinExistence type="inferred from homology"/>
<reference evidence="6 7" key="1">
    <citation type="submission" date="2020-08" db="EMBL/GenBank/DDBJ databases">
        <authorList>
            <person name="Seo M.-J."/>
        </authorList>
    </citation>
    <scope>NUCLEOTIDE SEQUENCE [LARGE SCALE GENOMIC DNA]</scope>
    <source>
        <strain evidence="6 7">MBLA0160</strain>
    </source>
</reference>
<keyword evidence="2" id="KW-0560">Oxidoreductase</keyword>
<feature type="domain" description="Alcohol dehydrogenase iron-type/glycerol dehydrogenase GldA" evidence="4">
    <location>
        <begin position="14"/>
        <end position="180"/>
    </location>
</feature>
<evidence type="ECO:0000313" key="6">
    <source>
        <dbReference type="EMBL" id="MBB6646715.1"/>
    </source>
</evidence>
<sequence length="399" mass="42712">MSLGEYTFSFPIWVEFGNGKSERTGDVIDVKGWDSALVVTDRGIRAAGILDGVESSLDAEGIDYEIYDDVEPNPTEAMVHDALETLNAGDFDVVVAVGGGSVIDTAKCATLLQTNPGPLSEYEVNDPEDVTAGSIENHTHPLITIPTTSGTGSEVDYWAVITAEDRAFKMAIGQPPLYPDGPYLGAEVSLVDPELTASLPPRQTAATGFDAFSHALENHVAAGAPELVKPYTKHVMGLVPEYLPEAYETGDMEAREQMLYGSHMAGFCENFAGFGAIHSLAEVTGGMYPEIPHGEAIAAFTAPVMRYNLEQYPARYAEVAEAMGLDTDGLSDVEAAHKAVEAVEALIDEVDLPSSLRELGVDEADLPEIAETSLDTIEIHDNPRDADAEDLLDVARDAY</sequence>
<dbReference type="InterPro" id="IPR039697">
    <property type="entry name" value="Alcohol_dehydrogenase_Fe"/>
</dbReference>
<gene>
    <name evidence="6" type="ORF">H5V44_10535</name>
</gene>
<dbReference type="Gene3D" id="1.20.1090.10">
    <property type="entry name" value="Dehydroquinate synthase-like - alpha domain"/>
    <property type="match status" value="1"/>
</dbReference>
<dbReference type="Pfam" id="PF00465">
    <property type="entry name" value="Fe-ADH"/>
    <property type="match status" value="1"/>
</dbReference>
<organism evidence="6 7">
    <name type="scientific">Halobellus ruber</name>
    <dbReference type="NCBI Taxonomy" id="2761102"/>
    <lineage>
        <taxon>Archaea</taxon>
        <taxon>Methanobacteriati</taxon>
        <taxon>Methanobacteriota</taxon>
        <taxon>Stenosarchaea group</taxon>
        <taxon>Halobacteria</taxon>
        <taxon>Halobacteriales</taxon>
        <taxon>Haloferacaceae</taxon>
        <taxon>Halobellus</taxon>
    </lineage>
</organism>
<dbReference type="PANTHER" id="PTHR11496">
    <property type="entry name" value="ALCOHOL DEHYDROGENASE"/>
    <property type="match status" value="1"/>
</dbReference>
<dbReference type="GO" id="GO:0004022">
    <property type="term" value="F:alcohol dehydrogenase (NAD+) activity"/>
    <property type="evidence" value="ECO:0007669"/>
    <property type="project" value="TreeGrafter"/>
</dbReference>
<evidence type="ECO:0000313" key="7">
    <source>
        <dbReference type="Proteomes" id="UP000546257"/>
    </source>
</evidence>
<dbReference type="EMBL" id="JACKXD010000003">
    <property type="protein sequence ID" value="MBB6646715.1"/>
    <property type="molecule type" value="Genomic_DNA"/>
</dbReference>
<dbReference type="Pfam" id="PF25137">
    <property type="entry name" value="ADH_Fe_C"/>
    <property type="match status" value="1"/>
</dbReference>
<evidence type="ECO:0000259" key="5">
    <source>
        <dbReference type="Pfam" id="PF25137"/>
    </source>
</evidence>
<protein>
    <submittedName>
        <fullName evidence="6">Iron-containing alcohol dehydrogenase</fullName>
    </submittedName>
</protein>
<evidence type="ECO:0000259" key="4">
    <source>
        <dbReference type="Pfam" id="PF00465"/>
    </source>
</evidence>
<keyword evidence="7" id="KW-1185">Reference proteome</keyword>
<comment type="similarity">
    <text evidence="1">Belongs to the iron-containing alcohol dehydrogenase family.</text>
</comment>
<name>A0A7J9SIC5_9EURY</name>
<dbReference type="PANTHER" id="PTHR11496:SF102">
    <property type="entry name" value="ALCOHOL DEHYDROGENASE 4"/>
    <property type="match status" value="1"/>
</dbReference>
<dbReference type="AlphaFoldDB" id="A0A7J9SIC5"/>
<dbReference type="Gene3D" id="3.40.50.1970">
    <property type="match status" value="1"/>
</dbReference>
<dbReference type="PROSITE" id="PS00913">
    <property type="entry name" value="ADH_IRON_1"/>
    <property type="match status" value="1"/>
</dbReference>
<evidence type="ECO:0000256" key="3">
    <source>
        <dbReference type="ARBA" id="ARBA00023027"/>
    </source>
</evidence>
<evidence type="ECO:0000256" key="1">
    <source>
        <dbReference type="ARBA" id="ARBA00007358"/>
    </source>
</evidence>
<accession>A0A7J9SIC5</accession>
<dbReference type="SUPFAM" id="SSF56796">
    <property type="entry name" value="Dehydroquinate synthase-like"/>
    <property type="match status" value="1"/>
</dbReference>
<dbReference type="CDD" id="cd08551">
    <property type="entry name" value="Fe-ADH"/>
    <property type="match status" value="1"/>
</dbReference>
<dbReference type="InterPro" id="IPR001670">
    <property type="entry name" value="ADH_Fe/GldA"/>
</dbReference>
<evidence type="ECO:0000256" key="2">
    <source>
        <dbReference type="ARBA" id="ARBA00023002"/>
    </source>
</evidence>
<dbReference type="GO" id="GO:0046872">
    <property type="term" value="F:metal ion binding"/>
    <property type="evidence" value="ECO:0007669"/>
    <property type="project" value="InterPro"/>
</dbReference>
<keyword evidence="3" id="KW-0520">NAD</keyword>